<name>A0ABU9YZC5_9RHOO</name>
<dbReference type="RefSeq" id="WP_345919837.1">
    <property type="nucleotide sequence ID" value="NZ_JBDIVE010000005.1"/>
</dbReference>
<evidence type="ECO:0000259" key="2">
    <source>
        <dbReference type="Pfam" id="PF01578"/>
    </source>
</evidence>
<accession>A0ABU9YZC5</accession>
<feature type="transmembrane region" description="Helical" evidence="1">
    <location>
        <begin position="211"/>
        <end position="231"/>
    </location>
</feature>
<dbReference type="InterPro" id="IPR002541">
    <property type="entry name" value="Cyt_c_assembly"/>
</dbReference>
<keyword evidence="1" id="KW-0812">Transmembrane</keyword>
<keyword evidence="1" id="KW-0472">Membrane</keyword>
<comment type="caution">
    <text evidence="3">The sequence shown here is derived from an EMBL/GenBank/DDBJ whole genome shotgun (WGS) entry which is preliminary data.</text>
</comment>
<sequence>MNVILLHLVPASAYLLLGFVLWHARRAAAGQSFAGTVRILLASGLLSHGYALGQDMLDGNTLHFGLAIALSLTLWLALLLYFAESLANPINSLLRLAMPPAAICAILPALLPGNIHISIESWSFRLHFAMAMLAYSFFALAALHAVMLALAERQLHRGRLDAAGADLPPLLVLEKILFRLIGVAFVFLTLTLASGLLFSEESLIRPLTLRYKLGFTLAAWLVFGILLLGRHVRGWRGRIAQRWTLAGFVFLLLAYIGTHFVLEILLKRA</sequence>
<evidence type="ECO:0000256" key="1">
    <source>
        <dbReference type="SAM" id="Phobius"/>
    </source>
</evidence>
<dbReference type="PANTHER" id="PTHR38034:SF1">
    <property type="entry name" value="INNER MEMBRANE PROTEIN YPJD"/>
    <property type="match status" value="1"/>
</dbReference>
<evidence type="ECO:0000313" key="4">
    <source>
        <dbReference type="Proteomes" id="UP001410394"/>
    </source>
</evidence>
<keyword evidence="4" id="KW-1185">Reference proteome</keyword>
<proteinExistence type="predicted"/>
<dbReference type="InterPro" id="IPR052372">
    <property type="entry name" value="YpjD/HemX"/>
</dbReference>
<evidence type="ECO:0000313" key="3">
    <source>
        <dbReference type="EMBL" id="MEN3069070.1"/>
    </source>
</evidence>
<feature type="transmembrane region" description="Helical" evidence="1">
    <location>
        <begin position="131"/>
        <end position="151"/>
    </location>
</feature>
<gene>
    <name evidence="3" type="primary">ccsA</name>
    <name evidence="3" type="ORF">ABDB84_11320</name>
</gene>
<dbReference type="EMBL" id="JBDIVE010000005">
    <property type="protein sequence ID" value="MEN3069070.1"/>
    <property type="molecule type" value="Genomic_DNA"/>
</dbReference>
<keyword evidence="1" id="KW-1133">Transmembrane helix</keyword>
<feature type="transmembrane region" description="Helical" evidence="1">
    <location>
        <begin position="176"/>
        <end position="199"/>
    </location>
</feature>
<feature type="transmembrane region" description="Helical" evidence="1">
    <location>
        <begin position="93"/>
        <end position="111"/>
    </location>
</feature>
<reference evidence="3 4" key="1">
    <citation type="journal article" date="2018" name="Int. J. Syst. Evol. Microbiol.">
        <title>Uliginosibacterium sediminicola sp. nov., isolated from freshwater sediment.</title>
        <authorList>
            <person name="Hwang W.M."/>
            <person name="Kim S.M."/>
            <person name="Kang K."/>
            <person name="Ahn T.Y."/>
        </authorList>
    </citation>
    <scope>NUCLEOTIDE SEQUENCE [LARGE SCALE GENOMIC DNA]</scope>
    <source>
        <strain evidence="3 4">M1-21</strain>
    </source>
</reference>
<protein>
    <submittedName>
        <fullName evidence="3">Cytochrome c biogenesis protein CcsA</fullName>
    </submittedName>
</protein>
<feature type="transmembrane region" description="Helical" evidence="1">
    <location>
        <begin position="62"/>
        <end position="81"/>
    </location>
</feature>
<feature type="domain" description="Cytochrome c assembly protein" evidence="2">
    <location>
        <begin position="56"/>
        <end position="265"/>
    </location>
</feature>
<dbReference type="Proteomes" id="UP001410394">
    <property type="component" value="Unassembled WGS sequence"/>
</dbReference>
<organism evidence="3 4">
    <name type="scientific">Uliginosibacterium sediminicola</name>
    <dbReference type="NCBI Taxonomy" id="2024550"/>
    <lineage>
        <taxon>Bacteria</taxon>
        <taxon>Pseudomonadati</taxon>
        <taxon>Pseudomonadota</taxon>
        <taxon>Betaproteobacteria</taxon>
        <taxon>Rhodocyclales</taxon>
        <taxon>Zoogloeaceae</taxon>
        <taxon>Uliginosibacterium</taxon>
    </lineage>
</organism>
<dbReference type="Pfam" id="PF01578">
    <property type="entry name" value="Cytochrom_C_asm"/>
    <property type="match status" value="1"/>
</dbReference>
<feature type="transmembrane region" description="Helical" evidence="1">
    <location>
        <begin position="243"/>
        <end position="266"/>
    </location>
</feature>
<dbReference type="PANTHER" id="PTHR38034">
    <property type="entry name" value="INNER MEMBRANE PROTEIN YPJD"/>
    <property type="match status" value="1"/>
</dbReference>